<organism evidence="2 3">
    <name type="scientific">Portunus trituberculatus</name>
    <name type="common">Swimming crab</name>
    <name type="synonym">Neptunus trituberculatus</name>
    <dbReference type="NCBI Taxonomy" id="210409"/>
    <lineage>
        <taxon>Eukaryota</taxon>
        <taxon>Metazoa</taxon>
        <taxon>Ecdysozoa</taxon>
        <taxon>Arthropoda</taxon>
        <taxon>Crustacea</taxon>
        <taxon>Multicrustacea</taxon>
        <taxon>Malacostraca</taxon>
        <taxon>Eumalacostraca</taxon>
        <taxon>Eucarida</taxon>
        <taxon>Decapoda</taxon>
        <taxon>Pleocyemata</taxon>
        <taxon>Brachyura</taxon>
        <taxon>Eubrachyura</taxon>
        <taxon>Portunoidea</taxon>
        <taxon>Portunidae</taxon>
        <taxon>Portuninae</taxon>
        <taxon>Portunus</taxon>
    </lineage>
</organism>
<evidence type="ECO:0000313" key="3">
    <source>
        <dbReference type="Proteomes" id="UP000324222"/>
    </source>
</evidence>
<evidence type="ECO:0000313" key="2">
    <source>
        <dbReference type="EMBL" id="MPC46219.1"/>
    </source>
</evidence>
<name>A0A5B7FLY7_PORTR</name>
<proteinExistence type="predicted"/>
<dbReference type="Proteomes" id="UP000324222">
    <property type="component" value="Unassembled WGS sequence"/>
</dbReference>
<keyword evidence="3" id="KW-1185">Reference proteome</keyword>
<feature type="compositionally biased region" description="Basic and acidic residues" evidence="1">
    <location>
        <begin position="1"/>
        <end position="17"/>
    </location>
</feature>
<sequence>MGGEGRLAEEGEGDLVRSSEGGQNGEGGRLRCGSRRRRLGRREGRPEPPQPAGSLATGRRAENFNGTWQGCIIQRHSSGTNSDLIKTRTCGRDRQGNAICRLGARPRVMTDTQAELPGWAEHEYGRRWQWHVCGGEVWASARDSRNNNRVFFNNISVSKHAQGGNKSREVCNTRKVSYAKTRQSSTVSEARG</sequence>
<accession>A0A5B7FLY7</accession>
<dbReference type="AlphaFoldDB" id="A0A5B7FLY7"/>
<gene>
    <name evidence="2" type="ORF">E2C01_039933</name>
</gene>
<dbReference type="EMBL" id="VSRR010007101">
    <property type="protein sequence ID" value="MPC46219.1"/>
    <property type="molecule type" value="Genomic_DNA"/>
</dbReference>
<reference evidence="2 3" key="1">
    <citation type="submission" date="2019-05" db="EMBL/GenBank/DDBJ databases">
        <title>Another draft genome of Portunus trituberculatus and its Hox gene families provides insights of decapod evolution.</title>
        <authorList>
            <person name="Jeong J.-H."/>
            <person name="Song I."/>
            <person name="Kim S."/>
            <person name="Choi T."/>
            <person name="Kim D."/>
            <person name="Ryu S."/>
            <person name="Kim W."/>
        </authorList>
    </citation>
    <scope>NUCLEOTIDE SEQUENCE [LARGE SCALE GENOMIC DNA]</scope>
    <source>
        <tissue evidence="2">Muscle</tissue>
    </source>
</reference>
<comment type="caution">
    <text evidence="2">The sequence shown here is derived from an EMBL/GenBank/DDBJ whole genome shotgun (WGS) entry which is preliminary data.</text>
</comment>
<feature type="region of interest" description="Disordered" evidence="1">
    <location>
        <begin position="1"/>
        <end position="59"/>
    </location>
</feature>
<evidence type="ECO:0000256" key="1">
    <source>
        <dbReference type="SAM" id="MobiDB-lite"/>
    </source>
</evidence>
<protein>
    <submittedName>
        <fullName evidence="2">Uncharacterized protein</fullName>
    </submittedName>
</protein>